<comment type="caution">
    <text evidence="4">The sequence shown here is derived from an EMBL/GenBank/DDBJ whole genome shotgun (WGS) entry which is preliminary data.</text>
</comment>
<evidence type="ECO:0000313" key="4">
    <source>
        <dbReference type="EMBL" id="KGF96815.1"/>
    </source>
</evidence>
<dbReference type="InterPro" id="IPR031730">
    <property type="entry name" value="Carbam_trans_C"/>
</dbReference>
<organism evidence="4 5">
    <name type="scientific">Prochlorococcus marinus str. MIT 9302</name>
    <dbReference type="NCBI Taxonomy" id="74545"/>
    <lineage>
        <taxon>Bacteria</taxon>
        <taxon>Bacillati</taxon>
        <taxon>Cyanobacteriota</taxon>
        <taxon>Cyanophyceae</taxon>
        <taxon>Synechococcales</taxon>
        <taxon>Prochlorococcaceae</taxon>
        <taxon>Prochlorococcus</taxon>
    </lineage>
</organism>
<comment type="similarity">
    <text evidence="1">Belongs to the NodU/CmcH family.</text>
</comment>
<dbReference type="PANTHER" id="PTHR34847">
    <property type="entry name" value="NODULATION PROTEIN U"/>
    <property type="match status" value="1"/>
</dbReference>
<reference evidence="5" key="1">
    <citation type="journal article" date="2014" name="Sci. Data">
        <title>Genomes of diverse isolates of the marine cyanobacterium Prochlorococcus.</title>
        <authorList>
            <person name="Biller S."/>
            <person name="Berube P."/>
            <person name="Thompson J."/>
            <person name="Kelly L."/>
            <person name="Roggensack S."/>
            <person name="Awad L."/>
            <person name="Roache-Johnson K."/>
            <person name="Ding H."/>
            <person name="Giovannoni S.J."/>
            <person name="Moore L.R."/>
            <person name="Chisholm S.W."/>
        </authorList>
    </citation>
    <scope>NUCLEOTIDE SEQUENCE [LARGE SCALE GENOMIC DNA]</scope>
    <source>
        <strain evidence="5">MIT 9302</strain>
    </source>
</reference>
<dbReference type="Gene3D" id="3.90.870.20">
    <property type="entry name" value="Carbamoyltransferase, C-terminal domain"/>
    <property type="match status" value="1"/>
</dbReference>
<accession>A0A0A2A5B9</accession>
<dbReference type="InterPro" id="IPR038152">
    <property type="entry name" value="Carbam_trans_C_sf"/>
</dbReference>
<dbReference type="AlphaFoldDB" id="A0A0A2A5B9"/>
<feature type="domain" description="Carbamoyltransferase" evidence="2">
    <location>
        <begin position="3"/>
        <end position="349"/>
    </location>
</feature>
<dbReference type="EMBL" id="JNAM01000011">
    <property type="protein sequence ID" value="KGF96815.1"/>
    <property type="molecule type" value="Genomic_DNA"/>
</dbReference>
<dbReference type="Gene3D" id="3.30.420.40">
    <property type="match status" value="2"/>
</dbReference>
<evidence type="ECO:0000259" key="3">
    <source>
        <dbReference type="Pfam" id="PF16861"/>
    </source>
</evidence>
<proteinExistence type="inferred from homology"/>
<dbReference type="PANTHER" id="PTHR34847:SF1">
    <property type="entry name" value="NODULATION PROTEIN U"/>
    <property type="match status" value="1"/>
</dbReference>
<dbReference type="InterPro" id="IPR043129">
    <property type="entry name" value="ATPase_NBD"/>
</dbReference>
<sequence>MFIGVSGYNHESAAALVDKNGVLIDYYREESLSRIKGDKSFPRRAISKLLKSNNLQIKDIERVAFYERPLSAFLHIVKEASLNMPRSLSLLVHQFRNFNRSSVSCYLDFAKEFKGLETKLIYSDHHLSHSLTALSYSNSKKDVCSVVVDGFGDRSTASISQIVNPSEINELWECPYPVSLGLFYSSITDYLGFSINEGEYKVMGLASFGDSKSKSAKLVRGLMDWDSTSNKIISDMSYFDYHLSTSNSFNSKLEDLLGPARNPFVQLIPGESDFQRCADIARGAQDLTIYLLQKIFTHAHKITRSRRFLFSGGVSMNSASIDSLAQLPFIDEIIIPPSPGDAGCAIGAAFYSYIKSNSYIDLKISKPSLFPSLKEIRNDEFLTEQIIFNQFSILEKDEDDAFLKAAELISAGEVIGTVLSRSETGPRALGNRSLLCDGKNKDAVKKLNTVIKNRSPFRPTAPAMRYKIAKKYYRLRPEIYDCYQSMSATCQCLKDNVSLKFPTTHVDGTARIQIVENNSSLDKLLSILEPMGVEILANSSLNVSGDPNSFDLVDGLMVCSRTKLRYLLTDLGLLKRKT</sequence>
<dbReference type="Pfam" id="PF02543">
    <property type="entry name" value="Carbam_trans_N"/>
    <property type="match status" value="1"/>
</dbReference>
<name>A0A0A2A5B9_PROMR</name>
<keyword evidence="4" id="KW-0808">Transferase</keyword>
<gene>
    <name evidence="4" type="ORF">EU96_1452</name>
</gene>
<dbReference type="Proteomes" id="UP000030445">
    <property type="component" value="Unassembled WGS sequence"/>
</dbReference>
<evidence type="ECO:0000259" key="2">
    <source>
        <dbReference type="Pfam" id="PF02543"/>
    </source>
</evidence>
<dbReference type="InterPro" id="IPR003696">
    <property type="entry name" value="Carbtransf_dom"/>
</dbReference>
<dbReference type="Pfam" id="PF16861">
    <property type="entry name" value="Carbam_trans_C"/>
    <property type="match status" value="1"/>
</dbReference>
<evidence type="ECO:0000313" key="5">
    <source>
        <dbReference type="Proteomes" id="UP000030445"/>
    </source>
</evidence>
<dbReference type="CDD" id="cd24100">
    <property type="entry name" value="ASKHA_NBD_MJ1051-like_N"/>
    <property type="match status" value="1"/>
</dbReference>
<dbReference type="SUPFAM" id="SSF53067">
    <property type="entry name" value="Actin-like ATPase domain"/>
    <property type="match status" value="1"/>
</dbReference>
<dbReference type="RefSeq" id="WP_416406666.1">
    <property type="nucleotide sequence ID" value="NZ_CP138951.1"/>
</dbReference>
<feature type="domain" description="Carbamoyltransferase C-terminal" evidence="3">
    <location>
        <begin position="406"/>
        <end position="570"/>
    </location>
</feature>
<dbReference type="GO" id="GO:0016740">
    <property type="term" value="F:transferase activity"/>
    <property type="evidence" value="ECO:0007669"/>
    <property type="project" value="UniProtKB-KW"/>
</dbReference>
<evidence type="ECO:0000256" key="1">
    <source>
        <dbReference type="ARBA" id="ARBA00006129"/>
    </source>
</evidence>
<dbReference type="InterPro" id="IPR051338">
    <property type="entry name" value="NodU/CmcH_Carbamoyltrnsfr"/>
</dbReference>
<dbReference type="STRING" id="74545.EU96_1452"/>
<dbReference type="eggNOG" id="COG2192">
    <property type="taxonomic scope" value="Bacteria"/>
</dbReference>
<protein>
    <submittedName>
        <fullName evidence="4">Nodulation protein nolO</fullName>
        <ecNumber evidence="4">2.1.3.-</ecNumber>
    </submittedName>
</protein>
<dbReference type="EC" id="2.1.3.-" evidence="4"/>